<comment type="similarity">
    <text evidence="1 3">Belongs to the bacterial flagellin family.</text>
</comment>
<protein>
    <recommendedName>
        <fullName evidence="3">Flagellin</fullName>
    </recommendedName>
</protein>
<organism evidence="7 8">
    <name type="scientific">Candidatus Liberibacter solanacearum</name>
    <dbReference type="NCBI Taxonomy" id="556287"/>
    <lineage>
        <taxon>Bacteria</taxon>
        <taxon>Pseudomonadati</taxon>
        <taxon>Pseudomonadota</taxon>
        <taxon>Alphaproteobacteria</taxon>
        <taxon>Hyphomicrobiales</taxon>
        <taxon>Rhizobiaceae</taxon>
        <taxon>Liberibacter</taxon>
    </lineage>
</organism>
<reference evidence="7 8" key="1">
    <citation type="journal article" date="2015" name="Phytopathology">
        <title>Genomes of Candidatus Liberibacter solanacearum haplotype A from New Zealand and the USA suggest significant genome plasticity in the species.</title>
        <authorList>
            <person name="Thompson S.M."/>
            <person name="Johnson C.P."/>
            <person name="Lu A.Y."/>
            <person name="Frampton R.A."/>
            <person name="Sullivan K.L."/>
            <person name="Fiers M.W."/>
            <person name="Crowhurst R.N."/>
            <person name="Pitman A.R."/>
            <person name="Scott I."/>
            <person name="Gudmestad N.C."/>
            <person name="Smith G.R."/>
        </authorList>
    </citation>
    <scope>NUCLEOTIDE SEQUENCE [LARGE SCALE GENOMIC DNA]</scope>
    <source>
        <strain evidence="7 8">LsoNZ1</strain>
    </source>
</reference>
<evidence type="ECO:0000259" key="6">
    <source>
        <dbReference type="Pfam" id="PF00700"/>
    </source>
</evidence>
<keyword evidence="3" id="KW-0964">Secreted</keyword>
<evidence type="ECO:0000256" key="3">
    <source>
        <dbReference type="RuleBase" id="RU362073"/>
    </source>
</evidence>
<evidence type="ECO:0000256" key="2">
    <source>
        <dbReference type="ARBA" id="ARBA00023143"/>
    </source>
</evidence>
<dbReference type="Gene3D" id="1.20.1330.10">
    <property type="entry name" value="f41 fragment of flagellin, N-terminal domain"/>
    <property type="match status" value="2"/>
</dbReference>
<dbReference type="Pfam" id="PF00669">
    <property type="entry name" value="Flagellin_N"/>
    <property type="match status" value="1"/>
</dbReference>
<keyword evidence="7" id="KW-0966">Cell projection</keyword>
<sequence>MTSILTNLPAMSASQKLRAINYTLEVVQDRVSSGLRVADSSDNAAYWSIAKMMKSDNAALSAVSDAIGLGSSKVDIAKAGMDESIKVLSSIKEKLVAATEHGTDAHSVQEEISQLQQQLGDIAQGSSFNGENWLRASLVTPSSSVSKSVVSSFIRDESGQVQVTTIDYNLDSNTLLFDTSGQGDSYGLLDKKHQISVQPQKTSEIEISYLDSNSKLQTIKKDLATASAAWLKAAGATFNQEKGVAILPNNNPVVSGSSRSSPAPASPPAASEDKIIYIRVGNQDQWVKGTESEDYSSKLSSDSKSSSPKKAVAVTEYGKKSYYIDVSAVALDNRTVGKTIDLDYSIVTLDITKHSNDSMYNEATAMKEMLSFVDHKLKLATSAAGKIGSISSRIHLQEDFVKFMRDAIEKGIGRLVDADMADESSKLSALQTQQQLAIQALSIVNNSTSKILSLFRG</sequence>
<comment type="subcellular location">
    <subcellularLocation>
        <location evidence="3">Secreted</location>
    </subcellularLocation>
    <subcellularLocation>
        <location evidence="3">Bacterial flagellum</location>
    </subcellularLocation>
</comment>
<dbReference type="SUPFAM" id="SSF64518">
    <property type="entry name" value="Phase 1 flagellin"/>
    <property type="match status" value="1"/>
</dbReference>
<keyword evidence="7" id="KW-0282">Flagellum</keyword>
<evidence type="ECO:0000256" key="1">
    <source>
        <dbReference type="ARBA" id="ARBA00005709"/>
    </source>
</evidence>
<dbReference type="InterPro" id="IPR046358">
    <property type="entry name" value="Flagellin_C"/>
</dbReference>
<dbReference type="Proteomes" id="UP000033731">
    <property type="component" value="Unassembled WGS sequence"/>
</dbReference>
<keyword evidence="7" id="KW-0969">Cilium</keyword>
<dbReference type="EMBL" id="JMTK01000001">
    <property type="protein sequence ID" value="KJZ82414.1"/>
    <property type="molecule type" value="Genomic_DNA"/>
</dbReference>
<evidence type="ECO:0000256" key="4">
    <source>
        <dbReference type="SAM" id="MobiDB-lite"/>
    </source>
</evidence>
<keyword evidence="2 3" id="KW-0975">Bacterial flagellum</keyword>
<evidence type="ECO:0000313" key="8">
    <source>
        <dbReference type="Proteomes" id="UP000033731"/>
    </source>
</evidence>
<dbReference type="InterPro" id="IPR001029">
    <property type="entry name" value="Flagellin_N"/>
</dbReference>
<feature type="domain" description="Flagellin C-terminal" evidence="6">
    <location>
        <begin position="371"/>
        <end position="455"/>
    </location>
</feature>
<name>A0A0F4VLZ2_9HYPH</name>
<dbReference type="AlphaFoldDB" id="A0A0F4VLZ2"/>
<dbReference type="PANTHER" id="PTHR42792">
    <property type="entry name" value="FLAGELLIN"/>
    <property type="match status" value="1"/>
</dbReference>
<dbReference type="PRINTS" id="PR00207">
    <property type="entry name" value="FLAGELLIN"/>
</dbReference>
<dbReference type="GO" id="GO:0005198">
    <property type="term" value="F:structural molecule activity"/>
    <property type="evidence" value="ECO:0007669"/>
    <property type="project" value="UniProtKB-UniRule"/>
</dbReference>
<dbReference type="InterPro" id="IPR001492">
    <property type="entry name" value="Flagellin"/>
</dbReference>
<accession>A0A0F4VLZ2</accession>
<dbReference type="PANTHER" id="PTHR42792:SF2">
    <property type="entry name" value="FLAGELLIN"/>
    <property type="match status" value="1"/>
</dbReference>
<gene>
    <name evidence="7" type="ORF">DJ66_0014</name>
</gene>
<dbReference type="GO" id="GO:0009288">
    <property type="term" value="C:bacterial-type flagellum"/>
    <property type="evidence" value="ECO:0007669"/>
    <property type="project" value="UniProtKB-SubCell"/>
</dbReference>
<feature type="domain" description="Flagellin N-terminal" evidence="5">
    <location>
        <begin position="4"/>
        <end position="136"/>
    </location>
</feature>
<evidence type="ECO:0000313" key="7">
    <source>
        <dbReference type="EMBL" id="KJZ82414.1"/>
    </source>
</evidence>
<comment type="caution">
    <text evidence="7">The sequence shown here is derived from an EMBL/GenBank/DDBJ whole genome shotgun (WGS) entry which is preliminary data.</text>
</comment>
<feature type="region of interest" description="Disordered" evidence="4">
    <location>
        <begin position="253"/>
        <end position="274"/>
    </location>
</feature>
<comment type="function">
    <text evidence="3">Flagellin is the subunit protein which polymerizes to form the filaments of bacterial flagella.</text>
</comment>
<dbReference type="Pfam" id="PF00700">
    <property type="entry name" value="Flagellin_C"/>
    <property type="match status" value="1"/>
</dbReference>
<proteinExistence type="inferred from homology"/>
<dbReference type="GO" id="GO:0005576">
    <property type="term" value="C:extracellular region"/>
    <property type="evidence" value="ECO:0007669"/>
    <property type="project" value="UniProtKB-SubCell"/>
</dbReference>
<keyword evidence="8" id="KW-1185">Reference proteome</keyword>
<dbReference type="RefSeq" id="WP_045960327.1">
    <property type="nucleotide sequence ID" value="NZ_JMTK01000001.1"/>
</dbReference>
<dbReference type="PATRIC" id="fig|556287.8.peg.14"/>
<evidence type="ECO:0000259" key="5">
    <source>
        <dbReference type="Pfam" id="PF00669"/>
    </source>
</evidence>